<comment type="caution">
    <text evidence="2">The sequence shown here is derived from an EMBL/GenBank/DDBJ whole genome shotgun (WGS) entry which is preliminary data.</text>
</comment>
<proteinExistence type="predicted"/>
<reference evidence="2 3" key="1">
    <citation type="submission" date="2019-09" db="EMBL/GenBank/DDBJ databases">
        <title>Draft genome of the ectomycorrhizal ascomycete Sphaerosporella brunnea.</title>
        <authorList>
            <consortium name="DOE Joint Genome Institute"/>
            <person name="Benucci G.M."/>
            <person name="Marozzi G."/>
            <person name="Antonielli L."/>
            <person name="Sanchez S."/>
            <person name="Marco P."/>
            <person name="Wang X."/>
            <person name="Falini L.B."/>
            <person name="Barry K."/>
            <person name="Haridas S."/>
            <person name="Lipzen A."/>
            <person name="Labutti K."/>
            <person name="Grigoriev I.V."/>
            <person name="Murat C."/>
            <person name="Martin F."/>
            <person name="Albertini E."/>
            <person name="Donnini D."/>
            <person name="Bonito G."/>
        </authorList>
    </citation>
    <scope>NUCLEOTIDE SEQUENCE [LARGE SCALE GENOMIC DNA]</scope>
    <source>
        <strain evidence="2 3">Sb_GMNB300</strain>
    </source>
</reference>
<protein>
    <submittedName>
        <fullName evidence="2">Uncharacterized protein</fullName>
    </submittedName>
</protein>
<accession>A0A5J5ETV2</accession>
<evidence type="ECO:0000313" key="2">
    <source>
        <dbReference type="EMBL" id="KAA8902954.1"/>
    </source>
</evidence>
<feature type="compositionally biased region" description="Low complexity" evidence="1">
    <location>
        <begin position="43"/>
        <end position="53"/>
    </location>
</feature>
<organism evidence="2 3">
    <name type="scientific">Sphaerosporella brunnea</name>
    <dbReference type="NCBI Taxonomy" id="1250544"/>
    <lineage>
        <taxon>Eukaryota</taxon>
        <taxon>Fungi</taxon>
        <taxon>Dikarya</taxon>
        <taxon>Ascomycota</taxon>
        <taxon>Pezizomycotina</taxon>
        <taxon>Pezizomycetes</taxon>
        <taxon>Pezizales</taxon>
        <taxon>Pyronemataceae</taxon>
        <taxon>Sphaerosporella</taxon>
    </lineage>
</organism>
<dbReference type="AlphaFoldDB" id="A0A5J5ETV2"/>
<dbReference type="EMBL" id="VXIS01000124">
    <property type="protein sequence ID" value="KAA8902954.1"/>
    <property type="molecule type" value="Genomic_DNA"/>
</dbReference>
<keyword evidence="3" id="KW-1185">Reference proteome</keyword>
<name>A0A5J5ETV2_9PEZI</name>
<gene>
    <name evidence="2" type="ORF">FN846DRAFT_908321</name>
</gene>
<feature type="region of interest" description="Disordered" evidence="1">
    <location>
        <begin position="43"/>
        <end position="63"/>
    </location>
</feature>
<dbReference type="InParanoid" id="A0A5J5ETV2"/>
<evidence type="ECO:0000313" key="3">
    <source>
        <dbReference type="Proteomes" id="UP000326924"/>
    </source>
</evidence>
<feature type="region of interest" description="Disordered" evidence="1">
    <location>
        <begin position="183"/>
        <end position="214"/>
    </location>
</feature>
<sequence>MVRSVVQQQHRMLSSRSGLHANGTGTAGISSVRDGVERVLDIQQPSPAAQAPPRSEEKLLTGGNRRAGAGFNLSFSSALALIKPDVRAFLCCGVPRDVPEAASEGYFPSEYEGFEDIKTAGKKPLAFIPLRRESTEKARYDKGQVYRVTSLGANLPPGGGTRLVGNSQEGPVVMLQMDPAIGNPRLDGFSGSQLPRLSADPPIRQDAWKDRRGS</sequence>
<evidence type="ECO:0000256" key="1">
    <source>
        <dbReference type="SAM" id="MobiDB-lite"/>
    </source>
</evidence>
<dbReference type="Proteomes" id="UP000326924">
    <property type="component" value="Unassembled WGS sequence"/>
</dbReference>